<organism evidence="2 3">
    <name type="scientific">Roseibium aggregatum</name>
    <dbReference type="NCBI Taxonomy" id="187304"/>
    <lineage>
        <taxon>Bacteria</taxon>
        <taxon>Pseudomonadati</taxon>
        <taxon>Pseudomonadota</taxon>
        <taxon>Alphaproteobacteria</taxon>
        <taxon>Hyphomicrobiales</taxon>
        <taxon>Stappiaceae</taxon>
        <taxon>Roseibium</taxon>
    </lineage>
</organism>
<evidence type="ECO:0000313" key="2">
    <source>
        <dbReference type="EMBL" id="CTQ42553.1"/>
    </source>
</evidence>
<accession>A0A0M6XYJ8</accession>
<dbReference type="AlphaFoldDB" id="A0A0M6XYJ8"/>
<dbReference type="Gene3D" id="3.40.50.200">
    <property type="entry name" value="Peptidase S8/S53 domain"/>
    <property type="match status" value="1"/>
</dbReference>
<evidence type="ECO:0000313" key="3">
    <source>
        <dbReference type="Proteomes" id="UP000048926"/>
    </source>
</evidence>
<sequence length="684" mass="73880">MSDTNGTFDEFSIDPVTNWRLAVAAKFGTGEEDPWWDILVELDDISLDDLIARAKDIGGGNGLEDAVLIPNFYTAQQRAAKEAILYPSLYAKEIFLQEATRNAGQLGIKRIVLGTVVPAGQLDTSAQIMPGNLPEIFVEDGSVVTAVIDNGIAFGHELFRKADPNASRVSFAWIMDARPRTGTLVVPQGHALARSEIDGLLAANTASGLLDEKRFYSQCGLIDYNWPGLKPAAMRVSHGTHVMGLATGYQPGTKDNTRPIICVQLPTDLTMDVSGAQILPALGRAIDFIKIHAERFRLDTDHGKRIPLVVNFSFGNFAGPHDGTGLIEAKIDHELHSTTQREIQVALPAGNGNLARTHAEITFTDEDTGNVRPASLDWRIQPDDRSASYVEIWMPPKENPDNLVRVRVTPPVGPRSTPVSTVPGETAILHSGDNVEFGRILYTPPHAPTWRGCIVVGVHPTFHHDVTDDLAPSGVWKIEIENVALTETDRLQVWIRRDETLPGFPALGRQSYFDNDDYQRFDSFGAPLPIDPPGSDCLVKRSGTISGFACGEFPAVLAGYVETRNNLAGYSAAGPVTTAFNATGPTRNGPDAAAVSDDTPVLRGILSAGSRCGSLVSLNGTSVATPQVARWMADRLAQGQTATKGDVSAQAAFDDHPPPSRPANTRIGGGRMQRRIRFGPDRKA</sequence>
<dbReference type="Proteomes" id="UP000048926">
    <property type="component" value="Unassembled WGS sequence"/>
</dbReference>
<evidence type="ECO:0008006" key="4">
    <source>
        <dbReference type="Google" id="ProtNLM"/>
    </source>
</evidence>
<dbReference type="SUPFAM" id="SSF52743">
    <property type="entry name" value="Subtilisin-like"/>
    <property type="match status" value="1"/>
</dbReference>
<reference evidence="3" key="1">
    <citation type="submission" date="2015-07" db="EMBL/GenBank/DDBJ databases">
        <authorList>
            <person name="Rodrigo-Torres Lidia"/>
            <person name="Arahal R.David."/>
        </authorList>
    </citation>
    <scope>NUCLEOTIDE SEQUENCE [LARGE SCALE GENOMIC DNA]</scope>
    <source>
        <strain evidence="3">CECT 4801</strain>
    </source>
</reference>
<dbReference type="GO" id="GO:0004252">
    <property type="term" value="F:serine-type endopeptidase activity"/>
    <property type="evidence" value="ECO:0007669"/>
    <property type="project" value="InterPro"/>
</dbReference>
<keyword evidence="3" id="KW-1185">Reference proteome</keyword>
<dbReference type="PRINTS" id="PR00723">
    <property type="entry name" value="SUBTILISIN"/>
</dbReference>
<dbReference type="OrthoDB" id="8010691at2"/>
<dbReference type="GO" id="GO:0006508">
    <property type="term" value="P:proteolysis"/>
    <property type="evidence" value="ECO:0007669"/>
    <property type="project" value="InterPro"/>
</dbReference>
<proteinExistence type="predicted"/>
<evidence type="ECO:0000256" key="1">
    <source>
        <dbReference type="SAM" id="MobiDB-lite"/>
    </source>
</evidence>
<name>A0A0M6XYJ8_9HYPH</name>
<dbReference type="Gene3D" id="2.60.120.1290">
    <property type="match status" value="1"/>
</dbReference>
<dbReference type="InterPro" id="IPR036852">
    <property type="entry name" value="Peptidase_S8/S53_dom_sf"/>
</dbReference>
<dbReference type="RefSeq" id="WP_055654578.1">
    <property type="nucleotide sequence ID" value="NZ_CXST01000001.1"/>
</dbReference>
<feature type="region of interest" description="Disordered" evidence="1">
    <location>
        <begin position="639"/>
        <end position="684"/>
    </location>
</feature>
<dbReference type="InterPro" id="IPR015500">
    <property type="entry name" value="Peptidase_S8_subtilisin-rel"/>
</dbReference>
<gene>
    <name evidence="2" type="ORF">LAL4801_00984</name>
</gene>
<dbReference type="EMBL" id="CXST01000001">
    <property type="protein sequence ID" value="CTQ42553.1"/>
    <property type="molecule type" value="Genomic_DNA"/>
</dbReference>
<dbReference type="STRING" id="187304.B0E33_25220"/>
<protein>
    <recommendedName>
        <fullName evidence="4">Subtilase family protein</fullName>
    </recommendedName>
</protein>